<dbReference type="EMBL" id="CP018092">
    <property type="protein sequence ID" value="ATS17857.1"/>
    <property type="molecule type" value="Genomic_DNA"/>
</dbReference>
<reference evidence="1 2" key="1">
    <citation type="submission" date="2016-11" db="EMBL/GenBank/DDBJ databases">
        <title>Complete genome sequence of thermophilic cyanobacteria strain Synechococcus sp. PCC6715.</title>
        <authorList>
            <person name="Tang J."/>
            <person name="Daroch M."/>
            <person name="Liang Y."/>
            <person name="Jiang D."/>
            <person name="Shah M."/>
        </authorList>
    </citation>
    <scope>NUCLEOTIDE SEQUENCE [LARGE SCALE GENOMIC DNA]</scope>
    <source>
        <strain evidence="1 2">PCC 6715</strain>
    </source>
</reference>
<protein>
    <recommendedName>
        <fullName evidence="3">MerR family transcriptional regulator</fullName>
    </recommendedName>
</protein>
<dbReference type="Pfam" id="PF13591">
    <property type="entry name" value="MerR_2"/>
    <property type="match status" value="1"/>
</dbReference>
<name>A0A2D2Q0P5_PARLV</name>
<organism evidence="1 2">
    <name type="scientific">Parathermosynechococcus lividus PCC 6715</name>
    <dbReference type="NCBI Taxonomy" id="1917166"/>
    <lineage>
        <taxon>Bacteria</taxon>
        <taxon>Bacillati</taxon>
        <taxon>Cyanobacteriota</taxon>
        <taxon>Cyanophyceae</taxon>
        <taxon>Acaryochloridales</taxon>
        <taxon>Thermosynechococcaceae</taxon>
        <taxon>Parathermosynechococcus</taxon>
    </lineage>
</organism>
<dbReference type="KEGG" id="slw:BRW62_02820"/>
<accession>A0A2D2Q0P5</accession>
<evidence type="ECO:0000313" key="2">
    <source>
        <dbReference type="Proteomes" id="UP000231057"/>
    </source>
</evidence>
<dbReference type="AlphaFoldDB" id="A0A2D2Q0P5"/>
<dbReference type="Proteomes" id="UP000231057">
    <property type="component" value="Chromosome"/>
</dbReference>
<gene>
    <name evidence="1" type="ORF">BRW62_02820</name>
</gene>
<reference evidence="2" key="2">
    <citation type="journal article" date="2022" name="Front. Microbiol.">
        <title>Comparative Genomic Analysis Revealed Distinct Molecular Components and Organization of CO2-Concentrating Mechanism in Thermophilic Cyanobacteria.</title>
        <authorList>
            <person name="Tang J."/>
            <person name="Zhou H."/>
            <person name="Yao D."/>
            <person name="Riaz S."/>
            <person name="You D."/>
            <person name="Klepacz-Smolka A."/>
            <person name="Daroch M."/>
        </authorList>
    </citation>
    <scope>NUCLEOTIDE SEQUENCE [LARGE SCALE GENOMIC DNA]</scope>
    <source>
        <strain evidence="2">PCC 6715</strain>
    </source>
</reference>
<dbReference type="RefSeq" id="WP_099798209.1">
    <property type="nucleotide sequence ID" value="NZ_CP018092.1"/>
</dbReference>
<proteinExistence type="predicted"/>
<evidence type="ECO:0008006" key="3">
    <source>
        <dbReference type="Google" id="ProtNLM"/>
    </source>
</evidence>
<evidence type="ECO:0000313" key="1">
    <source>
        <dbReference type="EMBL" id="ATS17857.1"/>
    </source>
</evidence>
<dbReference type="OrthoDB" id="488420at2"/>
<sequence>MTTSMGLSRIVWSNAGDRLYSFEQAAYFTQTSVPLIEQFVTLGLVEPTGTMLRRQDLVRVVQIQRLRRDLGLNLVGAAMVLDMAAEIAQLKAQLRAYQTDVRTRH</sequence>
<keyword evidence="2" id="KW-1185">Reference proteome</keyword>
<dbReference type="Gene3D" id="1.10.1660.10">
    <property type="match status" value="1"/>
</dbReference>